<evidence type="ECO:0000313" key="3">
    <source>
        <dbReference type="Proteomes" id="UP000186601"/>
    </source>
</evidence>
<dbReference type="AlphaFoldDB" id="A0A2R6RZK6"/>
<organism evidence="2 3">
    <name type="scientific">Hermanssonia centrifuga</name>
    <dbReference type="NCBI Taxonomy" id="98765"/>
    <lineage>
        <taxon>Eukaryota</taxon>
        <taxon>Fungi</taxon>
        <taxon>Dikarya</taxon>
        <taxon>Basidiomycota</taxon>
        <taxon>Agaricomycotina</taxon>
        <taxon>Agaricomycetes</taxon>
        <taxon>Polyporales</taxon>
        <taxon>Meruliaceae</taxon>
        <taxon>Hermanssonia</taxon>
    </lineage>
</organism>
<accession>A0A2R6RZK6</accession>
<proteinExistence type="predicted"/>
<sequence>MPPPLPQQRNQAPLSPMSSPHSSSSRLQPPPFARRQSSRNTRLHLPQRQEDPPIPPRLVGSPLLNNLISSNKPIVRNDRVQQPEVWIDGDEFGTHRSRSNPSGADVRRSAQSAGTSIPPPPPGFAVSPTYSRCDIIEAHGVSILLTVLRYSSRGVPA</sequence>
<feature type="region of interest" description="Disordered" evidence="1">
    <location>
        <begin position="1"/>
        <end position="125"/>
    </location>
</feature>
<evidence type="ECO:0000256" key="1">
    <source>
        <dbReference type="SAM" id="MobiDB-lite"/>
    </source>
</evidence>
<feature type="compositionally biased region" description="Polar residues" evidence="1">
    <location>
        <begin position="63"/>
        <end position="72"/>
    </location>
</feature>
<feature type="compositionally biased region" description="Low complexity" evidence="1">
    <location>
        <begin position="13"/>
        <end position="27"/>
    </location>
</feature>
<evidence type="ECO:0000313" key="2">
    <source>
        <dbReference type="EMBL" id="PSS35453.1"/>
    </source>
</evidence>
<keyword evidence="3" id="KW-1185">Reference proteome</keyword>
<protein>
    <submittedName>
        <fullName evidence="2">Uncharacterized protein</fullName>
    </submittedName>
</protein>
<reference evidence="2 3" key="1">
    <citation type="submission" date="2018-02" db="EMBL/GenBank/DDBJ databases">
        <title>Genome sequence of the basidiomycete white-rot fungus Phlebia centrifuga.</title>
        <authorList>
            <person name="Granchi Z."/>
            <person name="Peng M."/>
            <person name="de Vries R.P."/>
            <person name="Hilden K."/>
            <person name="Makela M.R."/>
            <person name="Grigoriev I."/>
            <person name="Riley R."/>
        </authorList>
    </citation>
    <scope>NUCLEOTIDE SEQUENCE [LARGE SCALE GENOMIC DNA]</scope>
    <source>
        <strain evidence="2 3">FBCC195</strain>
    </source>
</reference>
<comment type="caution">
    <text evidence="2">The sequence shown here is derived from an EMBL/GenBank/DDBJ whole genome shotgun (WGS) entry which is preliminary data.</text>
</comment>
<dbReference type="EMBL" id="MLYV02000126">
    <property type="protein sequence ID" value="PSS35453.1"/>
    <property type="molecule type" value="Genomic_DNA"/>
</dbReference>
<name>A0A2R6RZK6_9APHY</name>
<dbReference type="Proteomes" id="UP000186601">
    <property type="component" value="Unassembled WGS sequence"/>
</dbReference>
<gene>
    <name evidence="2" type="ORF">PHLCEN_2v1608</name>
</gene>
<dbReference type="OrthoDB" id="3260925at2759"/>